<dbReference type="InterPro" id="IPR046670">
    <property type="entry name" value="DUF6540"/>
</dbReference>
<keyword evidence="2" id="KW-1185">Reference proteome</keyword>
<evidence type="ECO:0000313" key="1">
    <source>
        <dbReference type="EMBL" id="KAJ9130692.1"/>
    </source>
</evidence>
<sequence length="140" mass="16094">MTKRTLYLVTYDRGTYATTGKVKPYHWSFFVQLEVRGAQNLGIAHQLRGMPGAFYYKGPEEVDLAKSGSRKEELELGEVDDSELGRVHEILSQVRIDTVESSGWNCQDWALDGLERLKEEGFIYEYLTGEAVKNWLREKV</sequence>
<proteinExistence type="predicted"/>
<organism evidence="1 2">
    <name type="scientific">Pleurostoma richardsiae</name>
    <dbReference type="NCBI Taxonomy" id="41990"/>
    <lineage>
        <taxon>Eukaryota</taxon>
        <taxon>Fungi</taxon>
        <taxon>Dikarya</taxon>
        <taxon>Ascomycota</taxon>
        <taxon>Pezizomycotina</taxon>
        <taxon>Sordariomycetes</taxon>
        <taxon>Sordariomycetidae</taxon>
        <taxon>Calosphaeriales</taxon>
        <taxon>Pleurostomataceae</taxon>
        <taxon>Pleurostoma</taxon>
    </lineage>
</organism>
<gene>
    <name evidence="1" type="ORF">NKR23_g12089</name>
</gene>
<name>A0AA38VGH6_9PEZI</name>
<dbReference type="Pfam" id="PF20174">
    <property type="entry name" value="DUF6540"/>
    <property type="match status" value="1"/>
</dbReference>
<reference evidence="1" key="1">
    <citation type="submission" date="2022-07" db="EMBL/GenBank/DDBJ databases">
        <title>Fungi with potential for degradation of polypropylene.</title>
        <authorList>
            <person name="Gostincar C."/>
        </authorList>
    </citation>
    <scope>NUCLEOTIDE SEQUENCE</scope>
    <source>
        <strain evidence="1">EXF-13308</strain>
    </source>
</reference>
<comment type="caution">
    <text evidence="1">The sequence shown here is derived from an EMBL/GenBank/DDBJ whole genome shotgun (WGS) entry which is preliminary data.</text>
</comment>
<protein>
    <submittedName>
        <fullName evidence="1">Uncharacterized protein</fullName>
    </submittedName>
</protein>
<accession>A0AA38VGH6</accession>
<dbReference type="Proteomes" id="UP001174694">
    <property type="component" value="Unassembled WGS sequence"/>
</dbReference>
<dbReference type="AlphaFoldDB" id="A0AA38VGH6"/>
<dbReference type="EMBL" id="JANBVO010000081">
    <property type="protein sequence ID" value="KAJ9130692.1"/>
    <property type="molecule type" value="Genomic_DNA"/>
</dbReference>
<evidence type="ECO:0000313" key="2">
    <source>
        <dbReference type="Proteomes" id="UP001174694"/>
    </source>
</evidence>